<keyword evidence="2" id="KW-0436">Ligase</keyword>
<dbReference type="InterPro" id="IPR042099">
    <property type="entry name" value="ANL_N_sf"/>
</dbReference>
<dbReference type="PANTHER" id="PTHR43201">
    <property type="entry name" value="ACYL-COA SYNTHETASE"/>
    <property type="match status" value="1"/>
</dbReference>
<protein>
    <submittedName>
        <fullName evidence="5">AMP-binding protein</fullName>
    </submittedName>
</protein>
<gene>
    <name evidence="5" type="ORF">WKW82_12360</name>
</gene>
<accession>A0ABU8WKS2</accession>
<dbReference type="Pfam" id="PF13193">
    <property type="entry name" value="AMP-binding_C"/>
    <property type="match status" value="1"/>
</dbReference>
<dbReference type="RefSeq" id="WP_340342583.1">
    <property type="nucleotide sequence ID" value="NZ_JBBKZT010000005.1"/>
</dbReference>
<evidence type="ECO:0000259" key="4">
    <source>
        <dbReference type="Pfam" id="PF13193"/>
    </source>
</evidence>
<dbReference type="EMBL" id="JBBKZT010000005">
    <property type="protein sequence ID" value="MEJ8847445.1"/>
    <property type="molecule type" value="Genomic_DNA"/>
</dbReference>
<evidence type="ECO:0000256" key="2">
    <source>
        <dbReference type="ARBA" id="ARBA00022598"/>
    </source>
</evidence>
<sequence length="508" mass="54934">MSAARTVHELIEQQAERQPSATYAVSAEDGRRIAYAELARGCRTVAAALQRHGAQPGDAVSIVMPNGLQTLRLLLGAMHGGLCVNPVNLVSQPEQMRYVLMHSDCRIVCVAPEWEARVRAMLEGIGREVAVIVVDPDDRTLPGEPDHAERAPAPDPRAVALLMYTSGTTGQPKGVMLTQANLAANAHAITLEHALSDSDRVLAVLPLYHINAFAVTMLAPLAHGGSLAMPARFSAGRFWDQAASTHCTWINVVPTMISYLLEGETPPRAQTAPIRFCRSASAALPPEHHRAFESMFGIGIVETMGLTETAAPSFSNPMAPEQRKLGSVGRASGCEARVVDASLHEVPDGTTGELAIRGPNVMRGYYKNEQATRDSFTPDGWLRTGDLGHRDADGFFFVTGRIKELIIKGGENIAPREIDEALIQHPAVREAAAVGVPDKHYGQQIGVCVVLREGHAVDEAALRSFCESMLGRFKTPAYFRIVDDLPRGPSGKVQRLKLTPLFESTKKN</sequence>
<feature type="domain" description="AMP-dependent synthetase/ligase" evidence="3">
    <location>
        <begin position="12"/>
        <end position="366"/>
    </location>
</feature>
<dbReference type="PROSITE" id="PS00455">
    <property type="entry name" value="AMP_BINDING"/>
    <property type="match status" value="1"/>
</dbReference>
<feature type="domain" description="AMP-binding enzyme C-terminal" evidence="4">
    <location>
        <begin position="417"/>
        <end position="492"/>
    </location>
</feature>
<dbReference type="PANTHER" id="PTHR43201:SF5">
    <property type="entry name" value="MEDIUM-CHAIN ACYL-COA LIGASE ACSF2, MITOCHONDRIAL"/>
    <property type="match status" value="1"/>
</dbReference>
<evidence type="ECO:0000313" key="5">
    <source>
        <dbReference type="EMBL" id="MEJ8847445.1"/>
    </source>
</evidence>
<keyword evidence="6" id="KW-1185">Reference proteome</keyword>
<dbReference type="Gene3D" id="3.30.300.30">
    <property type="match status" value="1"/>
</dbReference>
<evidence type="ECO:0000256" key="1">
    <source>
        <dbReference type="ARBA" id="ARBA00006432"/>
    </source>
</evidence>
<reference evidence="5 6" key="1">
    <citation type="submission" date="2024-03" db="EMBL/GenBank/DDBJ databases">
        <title>Novel species of the genus Variovorax.</title>
        <authorList>
            <person name="Liu Q."/>
            <person name="Xin Y.-H."/>
        </authorList>
    </citation>
    <scope>NUCLEOTIDE SEQUENCE [LARGE SCALE GENOMIC DNA]</scope>
    <source>
        <strain evidence="5 6">KACC 18900</strain>
    </source>
</reference>
<proteinExistence type="inferred from homology"/>
<dbReference type="InterPro" id="IPR000873">
    <property type="entry name" value="AMP-dep_synth/lig_dom"/>
</dbReference>
<evidence type="ECO:0000313" key="6">
    <source>
        <dbReference type="Proteomes" id="UP001385892"/>
    </source>
</evidence>
<organism evidence="5 6">
    <name type="scientific">Variovorax rhizosphaerae</name>
    <dbReference type="NCBI Taxonomy" id="1836200"/>
    <lineage>
        <taxon>Bacteria</taxon>
        <taxon>Pseudomonadati</taxon>
        <taxon>Pseudomonadota</taxon>
        <taxon>Betaproteobacteria</taxon>
        <taxon>Burkholderiales</taxon>
        <taxon>Comamonadaceae</taxon>
        <taxon>Variovorax</taxon>
    </lineage>
</organism>
<dbReference type="SUPFAM" id="SSF56801">
    <property type="entry name" value="Acetyl-CoA synthetase-like"/>
    <property type="match status" value="1"/>
</dbReference>
<dbReference type="Gene3D" id="3.40.50.12780">
    <property type="entry name" value="N-terminal domain of ligase-like"/>
    <property type="match status" value="1"/>
</dbReference>
<name>A0ABU8WKS2_9BURK</name>
<evidence type="ECO:0000259" key="3">
    <source>
        <dbReference type="Pfam" id="PF00501"/>
    </source>
</evidence>
<dbReference type="Proteomes" id="UP001385892">
    <property type="component" value="Unassembled WGS sequence"/>
</dbReference>
<dbReference type="InterPro" id="IPR025110">
    <property type="entry name" value="AMP-bd_C"/>
</dbReference>
<dbReference type="InterPro" id="IPR045851">
    <property type="entry name" value="AMP-bd_C_sf"/>
</dbReference>
<comment type="similarity">
    <text evidence="1">Belongs to the ATP-dependent AMP-binding enzyme family.</text>
</comment>
<dbReference type="Pfam" id="PF00501">
    <property type="entry name" value="AMP-binding"/>
    <property type="match status" value="1"/>
</dbReference>
<comment type="caution">
    <text evidence="5">The sequence shown here is derived from an EMBL/GenBank/DDBJ whole genome shotgun (WGS) entry which is preliminary data.</text>
</comment>
<dbReference type="InterPro" id="IPR020845">
    <property type="entry name" value="AMP-binding_CS"/>
</dbReference>